<name>A0A915EPH0_9BILA</name>
<sequence length="447" mass="51509">MQTKSELLHQLKTGLVGPKLLNKLKDKYPTTTDEQSKCLDGLLSESPRKPLFIWLTRSGRFPQMDPETVRDLMDHFPEIANWVWAEQKRGKQIPAKILDPRIAHWPKMADIDRLCTEYGISEDVALEMLSSAGDQQTNSRKVFENLRKWTFQFYSTYQSPAVPSEQMDEEFLLSIRDEGEENRRLINENEFLMDKKQENVKIFSDVEGVMLGDTADGPWYKNSSLQFSRQGNSPWELLMKKNHGNEIALPIGSVIALSRVPMSDFDEYDGFNSQGRRISDTMLKIITSNYGRPVVYLNFEHPRLLQKFENEFEQRNFCDWYIPEVMVNYNPLITSAPAMSEQEAAATIASSNLWELSLQDRWRLYQCWVKSLQQELIDELMLLEQQYSQSVKKLAELRSLCDVEIMRDAKVKGFSLLSAFVTYIVGPPLATSLRSPPAVMVFETGVA</sequence>
<organism evidence="1 2">
    <name type="scientific">Ditylenchus dipsaci</name>
    <dbReference type="NCBI Taxonomy" id="166011"/>
    <lineage>
        <taxon>Eukaryota</taxon>
        <taxon>Metazoa</taxon>
        <taxon>Ecdysozoa</taxon>
        <taxon>Nematoda</taxon>
        <taxon>Chromadorea</taxon>
        <taxon>Rhabditida</taxon>
        <taxon>Tylenchina</taxon>
        <taxon>Tylenchomorpha</taxon>
        <taxon>Sphaerularioidea</taxon>
        <taxon>Anguinidae</taxon>
        <taxon>Anguininae</taxon>
        <taxon>Ditylenchus</taxon>
    </lineage>
</organism>
<dbReference type="AlphaFoldDB" id="A0A915EPH0"/>
<dbReference type="WBParaSite" id="jg7551">
    <property type="protein sequence ID" value="jg7551"/>
    <property type="gene ID" value="jg7551"/>
</dbReference>
<proteinExistence type="predicted"/>
<dbReference type="Proteomes" id="UP000887574">
    <property type="component" value="Unplaced"/>
</dbReference>
<accession>A0A915EPH0</accession>
<reference evidence="2" key="1">
    <citation type="submission" date="2022-11" db="UniProtKB">
        <authorList>
            <consortium name="WormBaseParasite"/>
        </authorList>
    </citation>
    <scope>IDENTIFICATION</scope>
</reference>
<evidence type="ECO:0000313" key="1">
    <source>
        <dbReference type="Proteomes" id="UP000887574"/>
    </source>
</evidence>
<evidence type="ECO:0000313" key="2">
    <source>
        <dbReference type="WBParaSite" id="jg7551"/>
    </source>
</evidence>
<protein>
    <submittedName>
        <fullName evidence="2">Uncharacterized protein</fullName>
    </submittedName>
</protein>
<keyword evidence="1" id="KW-1185">Reference proteome</keyword>